<dbReference type="RefSeq" id="WP_126638578.1">
    <property type="nucleotide sequence ID" value="NZ_BIFH01000021.1"/>
</dbReference>
<dbReference type="InterPro" id="IPR030678">
    <property type="entry name" value="Peptide/Ni-bd"/>
</dbReference>
<dbReference type="Gene3D" id="3.40.190.10">
    <property type="entry name" value="Periplasmic binding protein-like II"/>
    <property type="match status" value="1"/>
</dbReference>
<comment type="caution">
    <text evidence="3">The sequence shown here is derived from an EMBL/GenBank/DDBJ whole genome shotgun (WGS) entry which is preliminary data.</text>
</comment>
<dbReference type="EMBL" id="BIFH01000021">
    <property type="protein sequence ID" value="GCD96526.1"/>
    <property type="molecule type" value="Genomic_DNA"/>
</dbReference>
<dbReference type="Proteomes" id="UP000286931">
    <property type="component" value="Unassembled WGS sequence"/>
</dbReference>
<dbReference type="Gene3D" id="3.10.105.10">
    <property type="entry name" value="Dipeptide-binding Protein, Domain 3"/>
    <property type="match status" value="1"/>
</dbReference>
<dbReference type="GO" id="GO:1904680">
    <property type="term" value="F:peptide transmembrane transporter activity"/>
    <property type="evidence" value="ECO:0007669"/>
    <property type="project" value="TreeGrafter"/>
</dbReference>
<keyword evidence="4" id="KW-1185">Reference proteome</keyword>
<evidence type="ECO:0000256" key="1">
    <source>
        <dbReference type="SAM" id="SignalP"/>
    </source>
</evidence>
<dbReference type="SUPFAM" id="SSF53850">
    <property type="entry name" value="Periplasmic binding protein-like II"/>
    <property type="match status" value="1"/>
</dbReference>
<dbReference type="PANTHER" id="PTHR30290">
    <property type="entry name" value="PERIPLASMIC BINDING COMPONENT OF ABC TRANSPORTER"/>
    <property type="match status" value="1"/>
</dbReference>
<dbReference type="GO" id="GO:0042597">
    <property type="term" value="C:periplasmic space"/>
    <property type="evidence" value="ECO:0007669"/>
    <property type="project" value="UniProtKB-ARBA"/>
</dbReference>
<dbReference type="AlphaFoldDB" id="A0A401YPJ6"/>
<reference evidence="3 4" key="1">
    <citation type="submission" date="2018-12" db="EMBL/GenBank/DDBJ databases">
        <title>Draft genome sequence of Embleya hyalina NBRC 13850T.</title>
        <authorList>
            <person name="Komaki H."/>
            <person name="Hosoyama A."/>
            <person name="Kimura A."/>
            <person name="Ichikawa N."/>
            <person name="Tamura T."/>
        </authorList>
    </citation>
    <scope>NUCLEOTIDE SEQUENCE [LARGE SCALE GENOMIC DNA]</scope>
    <source>
        <strain evidence="3 4">NBRC 13850</strain>
    </source>
</reference>
<proteinExistence type="predicted"/>
<organism evidence="3 4">
    <name type="scientific">Embleya hyalina</name>
    <dbReference type="NCBI Taxonomy" id="516124"/>
    <lineage>
        <taxon>Bacteria</taxon>
        <taxon>Bacillati</taxon>
        <taxon>Actinomycetota</taxon>
        <taxon>Actinomycetes</taxon>
        <taxon>Kitasatosporales</taxon>
        <taxon>Streptomycetaceae</taxon>
        <taxon>Embleya</taxon>
    </lineage>
</organism>
<feature type="domain" description="Solute-binding protein family 5" evidence="2">
    <location>
        <begin position="80"/>
        <end position="426"/>
    </location>
</feature>
<dbReference type="InterPro" id="IPR000914">
    <property type="entry name" value="SBP_5_dom"/>
</dbReference>
<name>A0A401YPJ6_9ACTN</name>
<keyword evidence="1" id="KW-0732">Signal</keyword>
<evidence type="ECO:0000313" key="3">
    <source>
        <dbReference type="EMBL" id="GCD96526.1"/>
    </source>
</evidence>
<evidence type="ECO:0000259" key="2">
    <source>
        <dbReference type="Pfam" id="PF00496"/>
    </source>
</evidence>
<sequence>MTILGRRSVAALATAGLVVAAVAGCGGSNTSKGAGGKTLTLAAAADAASLDPAKTAGGNMLAYLQPLYDALTTVNPDQSVGPGLATAWTYTDPERRHLRMTLREGVTFSDGTPFDASVVKQNLDRMATSNGPSSFAVATVAGVTVTSPTEVELALKTPDPALLFNLGLVAGMMVGPKAFADANAQPVGTGPYILDTGHTTRGDRYTYTRNPRYRTPAAYPFDKVVIKAIPDTNARTTALLTGQADAGIGAPARMDAAKQAGLTVTRQPGQVTGLWLVDRDGKIAPPLKDARVRRAINHAVDGPGILKAIMAGVGTPTTQMFAAGSPAYDPELDRRYPYDPARAKQLLTEAGFPDGFKLSLPSENAFVPAIYPVLAEQLNQVGIKVEYTPVSTNQLSVQYFSGRFPAFMYVWGTTQNWIDANALLSPTAPTNPFKATDPVAVDLLARIAKASDADQGPLYRELNAHVVEQAWFAPLFRGETVMFSAKRIALSNKPGQTFFSLSDYKPAG</sequence>
<dbReference type="PIRSF" id="PIRSF002741">
    <property type="entry name" value="MppA"/>
    <property type="match status" value="1"/>
</dbReference>
<dbReference type="PROSITE" id="PS51257">
    <property type="entry name" value="PROKAR_LIPOPROTEIN"/>
    <property type="match status" value="1"/>
</dbReference>
<gene>
    <name evidence="3" type="ORF">EHYA_04213</name>
</gene>
<dbReference type="Pfam" id="PF00496">
    <property type="entry name" value="SBP_bac_5"/>
    <property type="match status" value="1"/>
</dbReference>
<feature type="signal peptide" evidence="1">
    <location>
        <begin position="1"/>
        <end position="23"/>
    </location>
</feature>
<evidence type="ECO:0000313" key="4">
    <source>
        <dbReference type="Proteomes" id="UP000286931"/>
    </source>
</evidence>
<dbReference type="InterPro" id="IPR039424">
    <property type="entry name" value="SBP_5"/>
</dbReference>
<accession>A0A401YPJ6</accession>
<dbReference type="GO" id="GO:0043190">
    <property type="term" value="C:ATP-binding cassette (ABC) transporter complex"/>
    <property type="evidence" value="ECO:0007669"/>
    <property type="project" value="InterPro"/>
</dbReference>
<protein>
    <submittedName>
        <fullName evidence="3">ABC transporter substrate-binding protein</fullName>
    </submittedName>
</protein>
<dbReference type="GO" id="GO:0015833">
    <property type="term" value="P:peptide transport"/>
    <property type="evidence" value="ECO:0007669"/>
    <property type="project" value="TreeGrafter"/>
</dbReference>
<dbReference type="OrthoDB" id="9803988at2"/>
<feature type="chain" id="PRO_5039104085" evidence="1">
    <location>
        <begin position="24"/>
        <end position="508"/>
    </location>
</feature>